<dbReference type="GO" id="GO:0000150">
    <property type="term" value="F:DNA strand exchange activity"/>
    <property type="evidence" value="ECO:0007669"/>
    <property type="project" value="InterPro"/>
</dbReference>
<dbReference type="SUPFAM" id="SSF53041">
    <property type="entry name" value="Resolvase-like"/>
    <property type="match status" value="1"/>
</dbReference>
<dbReference type="Proteomes" id="UP000076865">
    <property type="component" value="Plasmid pDSM15939_1"/>
</dbReference>
<dbReference type="Pfam" id="PF07508">
    <property type="entry name" value="Recombinase"/>
    <property type="match status" value="1"/>
</dbReference>
<keyword evidence="1" id="KW-0229">DNA integration</keyword>
<name>A0A160F6R8_9BACL</name>
<evidence type="ECO:0000256" key="6">
    <source>
        <dbReference type="SAM" id="Coils"/>
    </source>
</evidence>
<feature type="domain" description="Resolvase/invertase-type recombinase catalytic" evidence="7">
    <location>
        <begin position="2"/>
        <end position="149"/>
    </location>
</feature>
<keyword evidence="3" id="KW-0233">DNA recombination</keyword>
<dbReference type="CDD" id="cd00338">
    <property type="entry name" value="Ser_Recombinase"/>
    <property type="match status" value="1"/>
</dbReference>
<dbReference type="PATRIC" id="fig|294699.3.peg.3316"/>
<dbReference type="InterPro" id="IPR050639">
    <property type="entry name" value="SSR_resolvase"/>
</dbReference>
<dbReference type="PROSITE" id="PS51736">
    <property type="entry name" value="RECOMBINASES_3"/>
    <property type="match status" value="1"/>
</dbReference>
<reference evidence="9 10" key="1">
    <citation type="journal article" date="2006" name="Syst. Appl. Microbiol.">
        <title>Anoxybacillus amylolyticus sp. nov., a thermophilic amylase producing bacterium isolated from Mount Rittmann (Antarctica).</title>
        <authorList>
            <person name="Poli A."/>
            <person name="Esposito E."/>
            <person name="Lama L."/>
            <person name="Orlando P."/>
            <person name="Nicolaus G."/>
            <person name="de Appolonia F."/>
            <person name="Gambacorta A."/>
            <person name="Nicolaus B."/>
        </authorList>
    </citation>
    <scope>NUCLEOTIDE SEQUENCE [LARGE SCALE GENOMIC DNA]</scope>
    <source>
        <strain evidence="9 10">DSM 15939</strain>
        <plasmid evidence="10">Plasmid pdsm15939_1</plasmid>
    </source>
</reference>
<dbReference type="SMART" id="SM00857">
    <property type="entry name" value="Resolvase"/>
    <property type="match status" value="1"/>
</dbReference>
<dbReference type="Gene3D" id="3.90.1750.20">
    <property type="entry name" value="Putative Large Serine Recombinase, Chain B, Domain 2"/>
    <property type="match status" value="1"/>
</dbReference>
<evidence type="ECO:0000256" key="2">
    <source>
        <dbReference type="ARBA" id="ARBA00023125"/>
    </source>
</evidence>
<dbReference type="InterPro" id="IPR006118">
    <property type="entry name" value="Recombinase_CS"/>
</dbReference>
<evidence type="ECO:0000256" key="3">
    <source>
        <dbReference type="ARBA" id="ARBA00023172"/>
    </source>
</evidence>
<evidence type="ECO:0000256" key="1">
    <source>
        <dbReference type="ARBA" id="ARBA00022908"/>
    </source>
</evidence>
<gene>
    <name evidence="9" type="ORF">GFC30_3211</name>
</gene>
<evidence type="ECO:0008006" key="11">
    <source>
        <dbReference type="Google" id="ProtNLM"/>
    </source>
</evidence>
<dbReference type="InterPro" id="IPR011109">
    <property type="entry name" value="DNA_bind_recombinase_dom"/>
</dbReference>
<keyword evidence="9" id="KW-0614">Plasmid</keyword>
<feature type="coiled-coil region" evidence="6">
    <location>
        <begin position="346"/>
        <end position="406"/>
    </location>
</feature>
<dbReference type="OrthoDB" id="9811097at2"/>
<keyword evidence="10" id="KW-1185">Reference proteome</keyword>
<dbReference type="InterPro" id="IPR036162">
    <property type="entry name" value="Resolvase-like_N_sf"/>
</dbReference>
<evidence type="ECO:0000313" key="9">
    <source>
        <dbReference type="EMBL" id="ANB62298.1"/>
    </source>
</evidence>
<evidence type="ECO:0000313" key="10">
    <source>
        <dbReference type="Proteomes" id="UP000076865"/>
    </source>
</evidence>
<keyword evidence="6" id="KW-0175">Coiled coil</keyword>
<dbReference type="Pfam" id="PF00239">
    <property type="entry name" value="Resolvase"/>
    <property type="match status" value="1"/>
</dbReference>
<organism evidence="9 10">
    <name type="scientific">Anoxybacteroides amylolyticum</name>
    <dbReference type="NCBI Taxonomy" id="294699"/>
    <lineage>
        <taxon>Bacteria</taxon>
        <taxon>Bacillati</taxon>
        <taxon>Bacillota</taxon>
        <taxon>Bacilli</taxon>
        <taxon>Bacillales</taxon>
        <taxon>Anoxybacillaceae</taxon>
        <taxon>Anoxybacteroides</taxon>
    </lineage>
</organism>
<dbReference type="PROSITE" id="PS00397">
    <property type="entry name" value="RECOMBINASES_1"/>
    <property type="match status" value="1"/>
</dbReference>
<keyword evidence="2" id="KW-0238">DNA-binding</keyword>
<evidence type="ECO:0000259" key="7">
    <source>
        <dbReference type="PROSITE" id="PS51736"/>
    </source>
</evidence>
<dbReference type="EMBL" id="CP015439">
    <property type="protein sequence ID" value="ANB62298.1"/>
    <property type="molecule type" value="Genomic_DNA"/>
</dbReference>
<dbReference type="GO" id="GO:0003677">
    <property type="term" value="F:DNA binding"/>
    <property type="evidence" value="ECO:0007669"/>
    <property type="project" value="UniProtKB-KW"/>
</dbReference>
<dbReference type="GO" id="GO:0015074">
    <property type="term" value="P:DNA integration"/>
    <property type="evidence" value="ECO:0007669"/>
    <property type="project" value="UniProtKB-KW"/>
</dbReference>
<accession>A0A160F6R8</accession>
<protein>
    <recommendedName>
        <fullName evidence="11">Recombinase family protein</fullName>
    </recommendedName>
</protein>
<evidence type="ECO:0000256" key="5">
    <source>
        <dbReference type="PROSITE-ProRule" id="PRU10137"/>
    </source>
</evidence>
<dbReference type="KEGG" id="aamy:GFC30_3211"/>
<dbReference type="PANTHER" id="PTHR30461">
    <property type="entry name" value="DNA-INVERTASE FROM LAMBDOID PROPHAGE"/>
    <property type="match status" value="1"/>
</dbReference>
<geneLocation type="plasmid" evidence="10">
    <name>pdsm15939_1</name>
</geneLocation>
<dbReference type="AlphaFoldDB" id="A0A160F6R8"/>
<evidence type="ECO:0000259" key="8">
    <source>
        <dbReference type="PROSITE" id="PS51737"/>
    </source>
</evidence>
<dbReference type="PANTHER" id="PTHR30461:SF23">
    <property type="entry name" value="DNA RECOMBINASE-RELATED"/>
    <property type="match status" value="1"/>
</dbReference>
<dbReference type="InterPro" id="IPR006119">
    <property type="entry name" value="Resolv_N"/>
</dbReference>
<evidence type="ECO:0000256" key="4">
    <source>
        <dbReference type="PIRSR" id="PIRSR606118-50"/>
    </source>
</evidence>
<sequence>MKVAIYARVSTDEQAKEGFSIPAQRERLRAFCASQGWEIVQEYIEEGWSAKDLERPQMKQLLKDIKKGNIDIVLVYRLDRLTRSVLDLYLLLQTFEKYNVAFRSATEVYDTSTAMGRLFITLVAALAQWERENLAERVRFGIEQMIDEGKKPGGHSPYGYKFDKDFNCTIIEDEANVVRMIYRMYCDGYGYRSIADRLNELGIKPRIAKEWNHNSIRDILTNDIYIGTYRWGNKVVLNNHPPIVSEALFRKVQKEKNNRSVDRKRVGKFILTGLLHCGNCNGHKMQGSFDKREQKTYYRCLKCNRITHEKNILESLLAEVQQLITSKEYFMSKFSHQFDEPKTIDASALTKELEKIKRQKEKWYDLYMDDNNPIPKEELFAKINELNEKEKEIYETLSECELEEKESIEEKYNRISKMTDFKQQFEQADDFTKKELLFSIFEKIVMYREKGRGKKISLDYTLK</sequence>
<dbReference type="InterPro" id="IPR038109">
    <property type="entry name" value="DNA_bind_recomb_sf"/>
</dbReference>
<dbReference type="PROSITE" id="PS51737">
    <property type="entry name" value="RECOMBINASE_DNA_BIND"/>
    <property type="match status" value="1"/>
</dbReference>
<proteinExistence type="predicted"/>
<feature type="active site" description="O-(5'-phospho-DNA)-serine intermediate" evidence="4 5">
    <location>
        <position position="10"/>
    </location>
</feature>
<dbReference type="Gene3D" id="3.40.50.1390">
    <property type="entry name" value="Resolvase, N-terminal catalytic domain"/>
    <property type="match status" value="1"/>
</dbReference>
<dbReference type="RefSeq" id="WP_066328033.1">
    <property type="nucleotide sequence ID" value="NZ_CP015439.1"/>
</dbReference>
<feature type="domain" description="Recombinase" evidence="8">
    <location>
        <begin position="157"/>
        <end position="262"/>
    </location>
</feature>